<name>A0A9P5X1C7_9AGAR</name>
<accession>A0A9P5X1C7</accession>
<dbReference type="OrthoDB" id="3032037at2759"/>
<gene>
    <name evidence="1" type="ORF">P691DRAFT_682822</name>
</gene>
<reference evidence="1" key="1">
    <citation type="submission" date="2020-11" db="EMBL/GenBank/DDBJ databases">
        <authorList>
            <consortium name="DOE Joint Genome Institute"/>
            <person name="Ahrendt S."/>
            <person name="Riley R."/>
            <person name="Andreopoulos W."/>
            <person name="Labutti K."/>
            <person name="Pangilinan J."/>
            <person name="Ruiz-Duenas F.J."/>
            <person name="Barrasa J.M."/>
            <person name="Sanchez-Garcia M."/>
            <person name="Camarero S."/>
            <person name="Miyauchi S."/>
            <person name="Serrano A."/>
            <person name="Linde D."/>
            <person name="Babiker R."/>
            <person name="Drula E."/>
            <person name="Ayuso-Fernandez I."/>
            <person name="Pacheco R."/>
            <person name="Padilla G."/>
            <person name="Ferreira P."/>
            <person name="Barriuso J."/>
            <person name="Kellner H."/>
            <person name="Castanera R."/>
            <person name="Alfaro M."/>
            <person name="Ramirez L."/>
            <person name="Pisabarro A.G."/>
            <person name="Kuo A."/>
            <person name="Tritt A."/>
            <person name="Lipzen A."/>
            <person name="He G."/>
            <person name="Yan M."/>
            <person name="Ng V."/>
            <person name="Cullen D."/>
            <person name="Martin F."/>
            <person name="Rosso M.-N."/>
            <person name="Henrissat B."/>
            <person name="Hibbett D."/>
            <person name="Martinez A.T."/>
            <person name="Grigoriev I.V."/>
        </authorList>
    </citation>
    <scope>NUCLEOTIDE SEQUENCE</scope>
    <source>
        <strain evidence="1">MF-IS2</strain>
    </source>
</reference>
<organism evidence="1 2">
    <name type="scientific">Macrolepiota fuliginosa MF-IS2</name>
    <dbReference type="NCBI Taxonomy" id="1400762"/>
    <lineage>
        <taxon>Eukaryota</taxon>
        <taxon>Fungi</taxon>
        <taxon>Dikarya</taxon>
        <taxon>Basidiomycota</taxon>
        <taxon>Agaricomycotina</taxon>
        <taxon>Agaricomycetes</taxon>
        <taxon>Agaricomycetidae</taxon>
        <taxon>Agaricales</taxon>
        <taxon>Agaricineae</taxon>
        <taxon>Agaricaceae</taxon>
        <taxon>Macrolepiota</taxon>
    </lineage>
</organism>
<feature type="non-terminal residue" evidence="1">
    <location>
        <position position="1"/>
    </location>
</feature>
<protein>
    <submittedName>
        <fullName evidence="1">Uncharacterized protein</fullName>
    </submittedName>
</protein>
<comment type="caution">
    <text evidence="1">The sequence shown here is derived from an EMBL/GenBank/DDBJ whole genome shotgun (WGS) entry which is preliminary data.</text>
</comment>
<dbReference type="Proteomes" id="UP000807342">
    <property type="component" value="Unassembled WGS sequence"/>
</dbReference>
<sequence length="116" mass="12848">TVDSLLTHTPQFPGPAMGYDRVWWGCSKKFWLLNATLGDGTQLMTMDYGVYRAMGYGRGIPTYQPGGRGKLWVSGEYGLSEIWVKGESTVLLLGLDLLLMVLSNRKAMHSSSTDIK</sequence>
<proteinExistence type="predicted"/>
<evidence type="ECO:0000313" key="2">
    <source>
        <dbReference type="Proteomes" id="UP000807342"/>
    </source>
</evidence>
<evidence type="ECO:0000313" key="1">
    <source>
        <dbReference type="EMBL" id="KAF9441809.1"/>
    </source>
</evidence>
<dbReference type="AlphaFoldDB" id="A0A9P5X1C7"/>
<keyword evidence="2" id="KW-1185">Reference proteome</keyword>
<dbReference type="EMBL" id="MU151778">
    <property type="protein sequence ID" value="KAF9441809.1"/>
    <property type="molecule type" value="Genomic_DNA"/>
</dbReference>